<keyword evidence="5" id="KW-0862">Zinc</keyword>
<dbReference type="Gene3D" id="3.30.40.10">
    <property type="entry name" value="Zinc/RING finger domain, C3HC4 (zinc finger)"/>
    <property type="match status" value="2"/>
</dbReference>
<evidence type="ECO:0000256" key="2">
    <source>
        <dbReference type="ARBA" id="ARBA00008126"/>
    </source>
</evidence>
<dbReference type="Pfam" id="PF04641">
    <property type="entry name" value="Rtf2"/>
    <property type="match status" value="1"/>
</dbReference>
<dbReference type="InterPro" id="IPR001841">
    <property type="entry name" value="Znf_RING"/>
</dbReference>
<keyword evidence="6" id="KW-0539">Nucleus</keyword>
<dbReference type="PROSITE" id="PS00518">
    <property type="entry name" value="ZF_RING_1"/>
    <property type="match status" value="1"/>
</dbReference>
<keyword evidence="3" id="KW-0479">Metal-binding</keyword>
<comment type="caution">
    <text evidence="12">The sequence shown here is derived from an EMBL/GenBank/DDBJ whole genome shotgun (WGS) entry which is preliminary data.</text>
</comment>
<dbReference type="PROSITE" id="PS50076">
    <property type="entry name" value="DNAJ_2"/>
    <property type="match status" value="1"/>
</dbReference>
<dbReference type="PROSITE" id="PS50089">
    <property type="entry name" value="ZF_RING_2"/>
    <property type="match status" value="1"/>
</dbReference>
<evidence type="ECO:0000256" key="8">
    <source>
        <dbReference type="SAM" id="Coils"/>
    </source>
</evidence>
<proteinExistence type="inferred from homology"/>
<comment type="similarity">
    <text evidence="2">Belongs to the NOSIP family.</text>
</comment>
<evidence type="ECO:0000256" key="3">
    <source>
        <dbReference type="ARBA" id="ARBA00022723"/>
    </source>
</evidence>
<feature type="domain" description="RING-type" evidence="11">
    <location>
        <begin position="447"/>
        <end position="489"/>
    </location>
</feature>
<evidence type="ECO:0000256" key="1">
    <source>
        <dbReference type="ARBA" id="ARBA00004123"/>
    </source>
</evidence>
<evidence type="ECO:0000259" key="11">
    <source>
        <dbReference type="PROSITE" id="PS50089"/>
    </source>
</evidence>
<reference evidence="12" key="1">
    <citation type="submission" date="2021-06" db="EMBL/GenBank/DDBJ databases">
        <authorList>
            <person name="Kallberg Y."/>
            <person name="Tangrot J."/>
            <person name="Rosling A."/>
        </authorList>
    </citation>
    <scope>NUCLEOTIDE SEQUENCE</scope>
    <source>
        <strain evidence="12">AZ414A</strain>
    </source>
</reference>
<dbReference type="PANTHER" id="PTHR13063:SF10">
    <property type="entry name" value="NITRIC OXIDE SYNTHASE-INTERACTING PROTEIN"/>
    <property type="match status" value="1"/>
</dbReference>
<feature type="coiled-coil region" evidence="8">
    <location>
        <begin position="260"/>
        <end position="302"/>
    </location>
</feature>
<dbReference type="PRINTS" id="PR00625">
    <property type="entry name" value="JDOMAIN"/>
</dbReference>
<dbReference type="Pfam" id="PF00226">
    <property type="entry name" value="DnaJ"/>
    <property type="match status" value="1"/>
</dbReference>
<accession>A0A9N8ZKV1</accession>
<feature type="region of interest" description="Disordered" evidence="9">
    <location>
        <begin position="310"/>
        <end position="349"/>
    </location>
</feature>
<name>A0A9N8ZKV1_9GLOM</name>
<dbReference type="InterPro" id="IPR013083">
    <property type="entry name" value="Znf_RING/FYVE/PHD"/>
</dbReference>
<dbReference type="CDD" id="cd06257">
    <property type="entry name" value="DnaJ"/>
    <property type="match status" value="1"/>
</dbReference>
<dbReference type="SUPFAM" id="SSF57850">
    <property type="entry name" value="RING/U-box"/>
    <property type="match status" value="2"/>
</dbReference>
<dbReference type="GO" id="GO:0005634">
    <property type="term" value="C:nucleus"/>
    <property type="evidence" value="ECO:0007669"/>
    <property type="project" value="UniProtKB-SubCell"/>
</dbReference>
<evidence type="ECO:0000256" key="7">
    <source>
        <dbReference type="PROSITE-ProRule" id="PRU00175"/>
    </source>
</evidence>
<comment type="subcellular location">
    <subcellularLocation>
        <location evidence="1">Nucleus</location>
    </subcellularLocation>
</comment>
<evidence type="ECO:0000256" key="6">
    <source>
        <dbReference type="ARBA" id="ARBA00023242"/>
    </source>
</evidence>
<dbReference type="OrthoDB" id="116827at2759"/>
<keyword evidence="4 7" id="KW-0863">Zinc-finger</keyword>
<dbReference type="GO" id="GO:0061630">
    <property type="term" value="F:ubiquitin protein ligase activity"/>
    <property type="evidence" value="ECO:0007669"/>
    <property type="project" value="InterPro"/>
</dbReference>
<sequence length="524" mass="60083">MGDLDIDKYLATEATQLQKDQEVERILSSFKLNPFDILDLSPNCTEKDIKNAYRRKSLLIHPDKTKHPKAEEAFSLLKKAETELSNEKTRQFFLAIIEEAKITLINDQKLKPNNPIIDTPEFDLQIKQKTKDILIEQELRRRKLLKRELEAQETREQRVNKWRDFQTKKNNVGTVSKKKKKVRTEFKPPKFYKMPRHSKNNTALSFFTYAEGKALEYGTKKQRLGRESMREYDACYLCLQRARDPVCCSHGHLYCRECILENILAQKKEIKRQQLLLEAREKDEAEETKRKEELAREAVIQKFERQQVRITPAESNSHKVNKGNDKNSNNSKETIETGTQSPELKSNGKFIEGIGTSQEIAVIAERDKMAALEILEGERLQASKPKLPNFWLPTLTPSADPDKIKSVKLQTMCTGTDPEHPISLKNLIPTKFTEDKNPDSKTISFVCPSCRRTLTNSVKICLMKPCGHVICKVCVEKFVKKSKKCFVCNAKCKEKDIADMSGEGTGYASGGGNVMAKRFDVAFQ</sequence>
<dbReference type="InterPro" id="IPR036869">
    <property type="entry name" value="J_dom_sf"/>
</dbReference>
<dbReference type="InterPro" id="IPR016818">
    <property type="entry name" value="NOSIP"/>
</dbReference>
<feature type="domain" description="J" evidence="10">
    <location>
        <begin position="33"/>
        <end position="97"/>
    </location>
</feature>
<dbReference type="Gene3D" id="1.10.287.110">
    <property type="entry name" value="DnaJ domain"/>
    <property type="match status" value="1"/>
</dbReference>
<evidence type="ECO:0000256" key="9">
    <source>
        <dbReference type="SAM" id="MobiDB-lite"/>
    </source>
</evidence>
<dbReference type="Pfam" id="PF15906">
    <property type="entry name" value="zf-NOSIP"/>
    <property type="match status" value="1"/>
</dbReference>
<dbReference type="SUPFAM" id="SSF46565">
    <property type="entry name" value="Chaperone J-domain"/>
    <property type="match status" value="1"/>
</dbReference>
<organism evidence="12 13">
    <name type="scientific">Diversispora eburnea</name>
    <dbReference type="NCBI Taxonomy" id="1213867"/>
    <lineage>
        <taxon>Eukaryota</taxon>
        <taxon>Fungi</taxon>
        <taxon>Fungi incertae sedis</taxon>
        <taxon>Mucoromycota</taxon>
        <taxon>Glomeromycotina</taxon>
        <taxon>Glomeromycetes</taxon>
        <taxon>Diversisporales</taxon>
        <taxon>Diversisporaceae</taxon>
        <taxon>Diversispora</taxon>
    </lineage>
</organism>
<keyword evidence="13" id="KW-1185">Reference proteome</keyword>
<evidence type="ECO:0000313" key="13">
    <source>
        <dbReference type="Proteomes" id="UP000789706"/>
    </source>
</evidence>
<dbReference type="GO" id="GO:0008270">
    <property type="term" value="F:zinc ion binding"/>
    <property type="evidence" value="ECO:0007669"/>
    <property type="project" value="UniProtKB-KW"/>
</dbReference>
<keyword evidence="8" id="KW-0175">Coiled coil</keyword>
<dbReference type="AlphaFoldDB" id="A0A9N8ZKV1"/>
<dbReference type="InterPro" id="IPR017907">
    <property type="entry name" value="Znf_RING_CS"/>
</dbReference>
<gene>
    <name evidence="12" type="ORF">DEBURN_LOCUS4571</name>
</gene>
<protein>
    <submittedName>
        <fullName evidence="12">2907_t:CDS:1</fullName>
    </submittedName>
</protein>
<evidence type="ECO:0000313" key="12">
    <source>
        <dbReference type="EMBL" id="CAG8498915.1"/>
    </source>
</evidence>
<evidence type="ECO:0000259" key="10">
    <source>
        <dbReference type="PROSITE" id="PS50076"/>
    </source>
</evidence>
<evidence type="ECO:0000256" key="4">
    <source>
        <dbReference type="ARBA" id="ARBA00022771"/>
    </source>
</evidence>
<dbReference type="Proteomes" id="UP000789706">
    <property type="component" value="Unassembled WGS sequence"/>
</dbReference>
<evidence type="ECO:0000256" key="5">
    <source>
        <dbReference type="ARBA" id="ARBA00022833"/>
    </source>
</evidence>
<dbReference type="PANTHER" id="PTHR13063">
    <property type="entry name" value="ENOS INTERACTING PROTEIN"/>
    <property type="match status" value="1"/>
</dbReference>
<dbReference type="InterPro" id="IPR001623">
    <property type="entry name" value="DnaJ_domain"/>
</dbReference>
<dbReference type="SMART" id="SM00271">
    <property type="entry name" value="DnaJ"/>
    <property type="match status" value="1"/>
</dbReference>
<dbReference type="EMBL" id="CAJVPK010000355">
    <property type="protein sequence ID" value="CAG8498915.1"/>
    <property type="molecule type" value="Genomic_DNA"/>
</dbReference>
<dbReference type="InterPro" id="IPR031790">
    <property type="entry name" value="Znf-NOSIP"/>
</dbReference>